<reference evidence="4 5" key="1">
    <citation type="submission" date="2018-10" db="EMBL/GenBank/DDBJ databases">
        <title>A high-quality apple genome assembly.</title>
        <authorList>
            <person name="Hu J."/>
        </authorList>
    </citation>
    <scope>NUCLEOTIDE SEQUENCE [LARGE SCALE GENOMIC DNA]</scope>
    <source>
        <strain evidence="5">cv. HFTH1</strain>
        <tissue evidence="4">Young leaf</tissue>
    </source>
</reference>
<dbReference type="PANTHER" id="PTHR46327">
    <property type="entry name" value="F16F4.11 PROTEIN-RELATED"/>
    <property type="match status" value="1"/>
</dbReference>
<feature type="coiled-coil region" evidence="1">
    <location>
        <begin position="358"/>
        <end position="422"/>
    </location>
</feature>
<dbReference type="OrthoDB" id="784295at2759"/>
<dbReference type="Gene3D" id="1.10.10.60">
    <property type="entry name" value="Homeodomain-like"/>
    <property type="match status" value="1"/>
</dbReference>
<comment type="caution">
    <text evidence="4">The sequence shown here is derived from an EMBL/GenBank/DDBJ whole genome shotgun (WGS) entry which is preliminary data.</text>
</comment>
<keyword evidence="1" id="KW-0175">Coiled coil</keyword>
<feature type="domain" description="Myb/SANT-like DNA-binding" evidence="3">
    <location>
        <begin position="118"/>
        <end position="208"/>
    </location>
</feature>
<dbReference type="InterPro" id="IPR044822">
    <property type="entry name" value="Myb_DNA-bind_4"/>
</dbReference>
<protein>
    <recommendedName>
        <fullName evidence="3">Myb/SANT-like DNA-binding domain-containing protein</fullName>
    </recommendedName>
</protein>
<name>A0A498KCL9_MALDO</name>
<proteinExistence type="predicted"/>
<keyword evidence="5" id="KW-1185">Reference proteome</keyword>
<evidence type="ECO:0000313" key="5">
    <source>
        <dbReference type="Proteomes" id="UP000290289"/>
    </source>
</evidence>
<feature type="region of interest" description="Disordered" evidence="2">
    <location>
        <begin position="1"/>
        <end position="22"/>
    </location>
</feature>
<dbReference type="Pfam" id="PF13837">
    <property type="entry name" value="Myb_DNA-bind_4"/>
    <property type="match status" value="1"/>
</dbReference>
<feature type="region of interest" description="Disordered" evidence="2">
    <location>
        <begin position="267"/>
        <end position="303"/>
    </location>
</feature>
<evidence type="ECO:0000256" key="1">
    <source>
        <dbReference type="SAM" id="Coils"/>
    </source>
</evidence>
<feature type="compositionally biased region" description="Acidic residues" evidence="2">
    <location>
        <begin position="274"/>
        <end position="299"/>
    </location>
</feature>
<evidence type="ECO:0000313" key="4">
    <source>
        <dbReference type="EMBL" id="RXI03273.1"/>
    </source>
</evidence>
<dbReference type="EMBL" id="RDQH01000329">
    <property type="protein sequence ID" value="RXI03273.1"/>
    <property type="molecule type" value="Genomic_DNA"/>
</dbReference>
<accession>A0A498KCL9</accession>
<evidence type="ECO:0000259" key="3">
    <source>
        <dbReference type="Pfam" id="PF13837"/>
    </source>
</evidence>
<dbReference type="SMR" id="A0A498KCL9"/>
<sequence length="447" mass="51086">MDGSELGGGFLSGPSGGILDLESPVPRRQEMQLGHQLLGHQQHHMNVMGGVAGDRHPIGLVEVKGSIPKVGSIIGKGKVVASFNANNGYNLSDEDEQNYTDDESIEGAKGKKGCPWQRMKWTDNVVRLLIDVVACVGDDGSVEGGEGLKRKSGILQKKGKWKTVSKLMISKGCHVSPQQCEDKFNDLNKRYKRLNDILGRGTSCRVVENPALMDAMPHLSAKLKDDVRKILSSKHLFYKEMCAYHNGQRTPDCQDLDHHGYSLPLGRCSKDDNGSAEEEAEENHDSEDDELDNEDDNDANNDRERMRKMGEMKRAREEDGHLWPQYVLLDSFQVEMGEIFQDPTKSLWERRDWIKKQKQQLQEQRVSFQAEALEIEKQRYKWLRYCSKKDRELERLRLENERMKLENERRVLQLRQKELEIDLRRSEASLEPSSLGLGRDHIDLGRH</sequence>
<dbReference type="Proteomes" id="UP000290289">
    <property type="component" value="Chromosome 3"/>
</dbReference>
<gene>
    <name evidence="4" type="ORF">DVH24_003925</name>
</gene>
<organism evidence="4 5">
    <name type="scientific">Malus domestica</name>
    <name type="common">Apple</name>
    <name type="synonym">Pyrus malus</name>
    <dbReference type="NCBI Taxonomy" id="3750"/>
    <lineage>
        <taxon>Eukaryota</taxon>
        <taxon>Viridiplantae</taxon>
        <taxon>Streptophyta</taxon>
        <taxon>Embryophyta</taxon>
        <taxon>Tracheophyta</taxon>
        <taxon>Spermatophyta</taxon>
        <taxon>Magnoliopsida</taxon>
        <taxon>eudicotyledons</taxon>
        <taxon>Gunneridae</taxon>
        <taxon>Pentapetalae</taxon>
        <taxon>rosids</taxon>
        <taxon>fabids</taxon>
        <taxon>Rosales</taxon>
        <taxon>Rosaceae</taxon>
        <taxon>Amygdaloideae</taxon>
        <taxon>Maleae</taxon>
        <taxon>Malus</taxon>
    </lineage>
</organism>
<dbReference type="PANTHER" id="PTHR46327:SF9">
    <property type="entry name" value="MYB_SANT-LIKE DNA-BINDING DOMAIN-CONTAINING PROTEIN"/>
    <property type="match status" value="1"/>
</dbReference>
<feature type="compositionally biased region" description="Gly residues" evidence="2">
    <location>
        <begin position="1"/>
        <end position="16"/>
    </location>
</feature>
<evidence type="ECO:0000256" key="2">
    <source>
        <dbReference type="SAM" id="MobiDB-lite"/>
    </source>
</evidence>
<dbReference type="AlphaFoldDB" id="A0A498KCL9"/>
<dbReference type="STRING" id="3750.A0A498KCL9"/>